<keyword evidence="4" id="KW-1185">Reference proteome</keyword>
<accession>F5XPX1</accession>
<keyword evidence="2" id="KW-1133">Transmembrane helix</keyword>
<dbReference type="KEGG" id="mph:MLP_37880"/>
<dbReference type="eggNOG" id="ENOG50335V2">
    <property type="taxonomic scope" value="Bacteria"/>
</dbReference>
<dbReference type="RefSeq" id="WP_013864648.1">
    <property type="nucleotide sequence ID" value="NC_015635.1"/>
</dbReference>
<evidence type="ECO:0000256" key="2">
    <source>
        <dbReference type="SAM" id="Phobius"/>
    </source>
</evidence>
<dbReference type="STRING" id="1032480.MLP_37880"/>
<gene>
    <name evidence="3" type="ordered locus">MLP_37880</name>
</gene>
<protein>
    <recommendedName>
        <fullName evidence="5">Sulfate permease</fullName>
    </recommendedName>
</protein>
<proteinExistence type="predicted"/>
<dbReference type="EMBL" id="AP012204">
    <property type="protein sequence ID" value="BAK36802.1"/>
    <property type="molecule type" value="Genomic_DNA"/>
</dbReference>
<feature type="transmembrane region" description="Helical" evidence="2">
    <location>
        <begin position="65"/>
        <end position="82"/>
    </location>
</feature>
<dbReference type="Proteomes" id="UP000007947">
    <property type="component" value="Chromosome"/>
</dbReference>
<feature type="region of interest" description="Disordered" evidence="1">
    <location>
        <begin position="101"/>
        <end position="125"/>
    </location>
</feature>
<keyword evidence="2" id="KW-0812">Transmembrane</keyword>
<evidence type="ECO:0000256" key="1">
    <source>
        <dbReference type="SAM" id="MobiDB-lite"/>
    </source>
</evidence>
<evidence type="ECO:0008006" key="5">
    <source>
        <dbReference type="Google" id="ProtNLM"/>
    </source>
</evidence>
<keyword evidence="2" id="KW-0472">Membrane</keyword>
<dbReference type="OrthoDB" id="4774131at2"/>
<evidence type="ECO:0000313" key="3">
    <source>
        <dbReference type="EMBL" id="BAK36802.1"/>
    </source>
</evidence>
<dbReference type="HOGENOM" id="CLU_162599_0_0_11"/>
<evidence type="ECO:0000313" key="4">
    <source>
        <dbReference type="Proteomes" id="UP000007947"/>
    </source>
</evidence>
<feature type="compositionally biased region" description="Basic and acidic residues" evidence="1">
    <location>
        <begin position="101"/>
        <end position="119"/>
    </location>
</feature>
<sequence>MTQFALSTIFSIRYRLLRYAPTNILLIRTHGRHGLRWFLLAVGLAAMFFYAAAICTTILNHDGPGWLNALVILFTWNGFKMLRIDPVTLVLRRYIRVTRPDRRASTDVHREEAQAHEVETAGASR</sequence>
<organism evidence="3 4">
    <name type="scientific">Microlunatus phosphovorus (strain ATCC 700054 / DSM 10555 / JCM 9379 / NBRC 101784 / NCIMB 13414 / VKM Ac-1990 / NM-1)</name>
    <dbReference type="NCBI Taxonomy" id="1032480"/>
    <lineage>
        <taxon>Bacteria</taxon>
        <taxon>Bacillati</taxon>
        <taxon>Actinomycetota</taxon>
        <taxon>Actinomycetes</taxon>
        <taxon>Propionibacteriales</taxon>
        <taxon>Propionibacteriaceae</taxon>
        <taxon>Microlunatus</taxon>
    </lineage>
</organism>
<dbReference type="AlphaFoldDB" id="F5XPX1"/>
<feature type="transmembrane region" description="Helical" evidence="2">
    <location>
        <begin position="37"/>
        <end position="59"/>
    </location>
</feature>
<name>F5XPX1_MICPN</name>
<reference evidence="3 4" key="1">
    <citation type="submission" date="2011-05" db="EMBL/GenBank/DDBJ databases">
        <title>Whole genome sequence of Microlunatus phosphovorus NM-1.</title>
        <authorList>
            <person name="Hosoyama A."/>
            <person name="Sasaki K."/>
            <person name="Harada T."/>
            <person name="Igarashi R."/>
            <person name="Kawakoshi A."/>
            <person name="Sasagawa M."/>
            <person name="Fukada J."/>
            <person name="Nakamura S."/>
            <person name="Katano Y."/>
            <person name="Hanada S."/>
            <person name="Kamagata Y."/>
            <person name="Nakamura N."/>
            <person name="Yamazaki S."/>
            <person name="Fujita N."/>
        </authorList>
    </citation>
    <scope>NUCLEOTIDE SEQUENCE [LARGE SCALE GENOMIC DNA]</scope>
    <source>
        <strain evidence="4">ATCC 700054 / DSM 10555 / JCM 9379 / NBRC 101784 / NCIMB 13414 / VKM Ac-1990 / NM-1</strain>
    </source>
</reference>